<comment type="caution">
    <text evidence="1">The sequence shown here is derived from an EMBL/GenBank/DDBJ whole genome shotgun (WGS) entry which is preliminary data.</text>
</comment>
<proteinExistence type="predicted"/>
<keyword evidence="2" id="KW-1185">Reference proteome</keyword>
<dbReference type="Proteomes" id="UP000631300">
    <property type="component" value="Unassembled WGS sequence"/>
</dbReference>
<evidence type="ECO:0000313" key="2">
    <source>
        <dbReference type="Proteomes" id="UP000631300"/>
    </source>
</evidence>
<reference evidence="1" key="1">
    <citation type="journal article" date="2014" name="Int. J. Syst. Evol. Microbiol.">
        <title>Complete genome sequence of Corynebacterium casei LMG S-19264T (=DSM 44701T), isolated from a smear-ripened cheese.</title>
        <authorList>
            <consortium name="US DOE Joint Genome Institute (JGI-PGF)"/>
            <person name="Walter F."/>
            <person name="Albersmeier A."/>
            <person name="Kalinowski J."/>
            <person name="Ruckert C."/>
        </authorList>
    </citation>
    <scope>NUCLEOTIDE SEQUENCE</scope>
    <source>
        <strain evidence="1">KCTC 22164</strain>
    </source>
</reference>
<reference evidence="1" key="2">
    <citation type="submission" date="2020-09" db="EMBL/GenBank/DDBJ databases">
        <authorList>
            <person name="Sun Q."/>
            <person name="Kim S."/>
        </authorList>
    </citation>
    <scope>NUCLEOTIDE SEQUENCE</scope>
    <source>
        <strain evidence="1">KCTC 22164</strain>
    </source>
</reference>
<evidence type="ECO:0000313" key="1">
    <source>
        <dbReference type="EMBL" id="GGW80818.1"/>
    </source>
</evidence>
<sequence length="91" mass="10781">MPDDARQLTDKHRQLTQTDNARVISHVQRDEDDWVRHTLMLEGIDVPFIFRRKQQYQSLKGARVNLTYYPVEQEVAGIPFEAMKVVRIKRS</sequence>
<name>A0A918MWE1_9ALTE</name>
<accession>A0A918MWE1</accession>
<protein>
    <submittedName>
        <fullName evidence="1">Uncharacterized protein</fullName>
    </submittedName>
</protein>
<dbReference type="EMBL" id="BMXP01000002">
    <property type="protein sequence ID" value="GGW80818.1"/>
    <property type="molecule type" value="Genomic_DNA"/>
</dbReference>
<dbReference type="RefSeq" id="WP_189404412.1">
    <property type="nucleotide sequence ID" value="NZ_BMXP01000002.1"/>
</dbReference>
<gene>
    <name evidence="1" type="ORF">GCM10007391_12250</name>
</gene>
<organism evidence="1 2">
    <name type="scientific">Alteromonas halophila</name>
    <dbReference type="NCBI Taxonomy" id="516698"/>
    <lineage>
        <taxon>Bacteria</taxon>
        <taxon>Pseudomonadati</taxon>
        <taxon>Pseudomonadota</taxon>
        <taxon>Gammaproteobacteria</taxon>
        <taxon>Alteromonadales</taxon>
        <taxon>Alteromonadaceae</taxon>
        <taxon>Alteromonas/Salinimonas group</taxon>
        <taxon>Alteromonas</taxon>
    </lineage>
</organism>
<dbReference type="AlphaFoldDB" id="A0A918MWE1"/>